<feature type="compositionally biased region" description="Polar residues" evidence="1">
    <location>
        <begin position="259"/>
        <end position="276"/>
    </location>
</feature>
<feature type="region of interest" description="Disordered" evidence="1">
    <location>
        <begin position="393"/>
        <end position="413"/>
    </location>
</feature>
<evidence type="ECO:0000313" key="2">
    <source>
        <dbReference type="EMBL" id="KAF4624461.1"/>
    </source>
</evidence>
<dbReference type="Proteomes" id="UP000566819">
    <property type="component" value="Unassembled WGS sequence"/>
</dbReference>
<feature type="region of interest" description="Disordered" evidence="1">
    <location>
        <begin position="306"/>
        <end position="342"/>
    </location>
</feature>
<accession>A0A8H4VVS2</accession>
<feature type="region of interest" description="Disordered" evidence="1">
    <location>
        <begin position="256"/>
        <end position="276"/>
    </location>
</feature>
<feature type="region of interest" description="Disordered" evidence="1">
    <location>
        <begin position="144"/>
        <end position="220"/>
    </location>
</feature>
<name>A0A8H4VVS2_9HELO</name>
<comment type="caution">
    <text evidence="2">The sequence shown here is derived from an EMBL/GenBank/DDBJ whole genome shotgun (WGS) entry which is preliminary data.</text>
</comment>
<dbReference type="EMBL" id="JAAMPI010001651">
    <property type="protein sequence ID" value="KAF4624461.1"/>
    <property type="molecule type" value="Genomic_DNA"/>
</dbReference>
<proteinExistence type="predicted"/>
<feature type="region of interest" description="Disordered" evidence="1">
    <location>
        <begin position="620"/>
        <end position="643"/>
    </location>
</feature>
<evidence type="ECO:0000313" key="3">
    <source>
        <dbReference type="Proteomes" id="UP000566819"/>
    </source>
</evidence>
<feature type="compositionally biased region" description="Low complexity" evidence="1">
    <location>
        <begin position="192"/>
        <end position="203"/>
    </location>
</feature>
<reference evidence="2 3" key="1">
    <citation type="submission" date="2020-03" db="EMBL/GenBank/DDBJ databases">
        <title>Draft Genome Sequence of Cudoniella acicularis.</title>
        <authorList>
            <person name="Buettner E."/>
            <person name="Kellner H."/>
        </authorList>
    </citation>
    <scope>NUCLEOTIDE SEQUENCE [LARGE SCALE GENOMIC DNA]</scope>
    <source>
        <strain evidence="2 3">DSM 108380</strain>
    </source>
</reference>
<keyword evidence="3" id="KW-1185">Reference proteome</keyword>
<organism evidence="2 3">
    <name type="scientific">Cudoniella acicularis</name>
    <dbReference type="NCBI Taxonomy" id="354080"/>
    <lineage>
        <taxon>Eukaryota</taxon>
        <taxon>Fungi</taxon>
        <taxon>Dikarya</taxon>
        <taxon>Ascomycota</taxon>
        <taxon>Pezizomycotina</taxon>
        <taxon>Leotiomycetes</taxon>
        <taxon>Helotiales</taxon>
        <taxon>Tricladiaceae</taxon>
        <taxon>Cudoniella</taxon>
    </lineage>
</organism>
<dbReference type="AlphaFoldDB" id="A0A8H4VVS2"/>
<evidence type="ECO:0000256" key="1">
    <source>
        <dbReference type="SAM" id="MobiDB-lite"/>
    </source>
</evidence>
<dbReference type="OrthoDB" id="310217at2759"/>
<feature type="compositionally biased region" description="Polar residues" evidence="1">
    <location>
        <begin position="159"/>
        <end position="177"/>
    </location>
</feature>
<protein>
    <submittedName>
        <fullName evidence="2">Uncharacterized protein</fullName>
    </submittedName>
</protein>
<sequence>MNTIWNPQEALDVYPRDTRFQCVGTTREGGRCSETTIPLANHREAYAILEDLRTASINIIASDGWLFPQLHRLATLTLCSRIHRYDCEWHPSWKVGIIYQPETVLVAHKWLVTIVRLPQRVVLGGLRSQHIISDLPDVLGSSSPVLYRSNSPDPPHASSPPQEVSLAHSNPQISSSSVHEHPLRIDTLNGESSSRSTSSASQDSRFDGIPHPPTSDLPSTPVVRYADIRAQTPESVAQVITATSHRSPDFLINERRASANGSQPEEPQVSTTTSSDLYDAPFSSLDDPGIFIHSLGSIWSMNTSTPNGSDISGELESFPRSPTPSPSSRSTPPQPNQPELNSVVSPPEFAAIISNAIVTTLTGSLEPALRAALEAHQTPLLDDLFLPTLWKQPQNASQHSTASPPVSTPRNKPRTILQQKKKGINGGQSGVESNVGDQFRIHFDNDFPNGYSLIQTKSTELICGLFALRHSIRHQFPQFPVPSIDKLRTFATTGVVAREIRETGLDEDFDRNFPLDQLAAVLLQYGRMQRQNLQLGVYLPRAQPLIVPGADPSRPVLTIWIHNDNNQSEDTFGHYSGMKRSTVQVETPTAETGDLELRMPSVPAIACIRSEIPTTSVVATSAPSIRSNTPVQIQNSSSGTSNL</sequence>
<gene>
    <name evidence="2" type="ORF">G7Y89_g13711</name>
</gene>
<feature type="compositionally biased region" description="Polar residues" evidence="1">
    <location>
        <begin position="393"/>
        <end position="410"/>
    </location>
</feature>